<feature type="signal peptide" evidence="6">
    <location>
        <begin position="1"/>
        <end position="20"/>
    </location>
</feature>
<dbReference type="InterPro" id="IPR009079">
    <property type="entry name" value="4_helix_cytokine-like_core"/>
</dbReference>
<evidence type="ECO:0000256" key="4">
    <source>
        <dbReference type="ARBA" id="ARBA00022525"/>
    </source>
</evidence>
<name>A0A9J8BXN2_CYPCA</name>
<feature type="chain" id="PRO_5039932423" description="Leptin" evidence="6">
    <location>
        <begin position="21"/>
        <end position="236"/>
    </location>
</feature>
<dbReference type="Gene3D" id="1.20.1250.10">
    <property type="match status" value="1"/>
</dbReference>
<dbReference type="GO" id="GO:0005179">
    <property type="term" value="F:hormone activity"/>
    <property type="evidence" value="ECO:0007669"/>
    <property type="project" value="InterPro"/>
</dbReference>
<evidence type="ECO:0000256" key="5">
    <source>
        <dbReference type="ARBA" id="ARBA00030981"/>
    </source>
</evidence>
<comment type="similarity">
    <text evidence="2">Belongs to the leptin family.</text>
</comment>
<organism evidence="7 8">
    <name type="scientific">Cyprinus carpio carpio</name>
    <dbReference type="NCBI Taxonomy" id="630221"/>
    <lineage>
        <taxon>Eukaryota</taxon>
        <taxon>Metazoa</taxon>
        <taxon>Chordata</taxon>
        <taxon>Craniata</taxon>
        <taxon>Vertebrata</taxon>
        <taxon>Euteleostomi</taxon>
        <taxon>Actinopterygii</taxon>
        <taxon>Neopterygii</taxon>
        <taxon>Teleostei</taxon>
        <taxon>Ostariophysi</taxon>
        <taxon>Cypriniformes</taxon>
        <taxon>Cyprinidae</taxon>
        <taxon>Cyprininae</taxon>
        <taxon>Cyprinus</taxon>
    </lineage>
</organism>
<dbReference type="Proteomes" id="UP001108240">
    <property type="component" value="Unplaced"/>
</dbReference>
<protein>
    <recommendedName>
        <fullName evidence="3">Leptin</fullName>
    </recommendedName>
    <alternativeName>
        <fullName evidence="5">Obesity factor</fullName>
    </alternativeName>
</protein>
<accession>A0A9J8BXN2</accession>
<evidence type="ECO:0000313" key="7">
    <source>
        <dbReference type="Ensembl" id="ENSCCRP00000157880.1"/>
    </source>
</evidence>
<keyword evidence="6" id="KW-0732">Signal</keyword>
<evidence type="ECO:0000256" key="1">
    <source>
        <dbReference type="ARBA" id="ARBA00004613"/>
    </source>
</evidence>
<keyword evidence="8" id="KW-1185">Reference proteome</keyword>
<evidence type="ECO:0000313" key="8">
    <source>
        <dbReference type="Proteomes" id="UP001108240"/>
    </source>
</evidence>
<evidence type="ECO:0000256" key="2">
    <source>
        <dbReference type="ARBA" id="ARBA00005834"/>
    </source>
</evidence>
<dbReference type="PANTHER" id="PTHR11724:SF1">
    <property type="entry name" value="LEPTIN"/>
    <property type="match status" value="1"/>
</dbReference>
<dbReference type="GO" id="GO:0005576">
    <property type="term" value="C:extracellular region"/>
    <property type="evidence" value="ECO:0007669"/>
    <property type="project" value="UniProtKB-SubCell"/>
</dbReference>
<dbReference type="PANTHER" id="PTHR11724">
    <property type="entry name" value="LEPTIN"/>
    <property type="match status" value="1"/>
</dbReference>
<proteinExistence type="inferred from homology"/>
<sequence length="236" mass="26824">MYFSALLYPCILAMLSLVHGIPIHSDSLKNLVKLQADTIIIRIKDHNAELKLYPKLLIGDPELYPEVPADKPIQGLGSIMDTITTFQKVLQRLPKGRVSQIHIDLSTLLGHLKERMTSMHCTSKEPANGRALDAFLEDNATHHITVRSSEVRLCWEAGIMFPFYFLLQHQHCTLAKRKVRKLLLGGTFSKGINMYHCRGVKLNSRRAGALQSLVPTFIPWRFQISLKDLISWIRCV</sequence>
<evidence type="ECO:0000256" key="6">
    <source>
        <dbReference type="SAM" id="SignalP"/>
    </source>
</evidence>
<dbReference type="InterPro" id="IPR000065">
    <property type="entry name" value="Leptin"/>
</dbReference>
<dbReference type="GeneTree" id="ENSGT01150000287046"/>
<reference evidence="7" key="1">
    <citation type="submission" date="2025-08" db="UniProtKB">
        <authorList>
            <consortium name="Ensembl"/>
        </authorList>
    </citation>
    <scope>IDENTIFICATION</scope>
</reference>
<dbReference type="Pfam" id="PF02024">
    <property type="entry name" value="Leptin"/>
    <property type="match status" value="1"/>
</dbReference>
<comment type="subcellular location">
    <subcellularLocation>
        <location evidence="1">Secreted</location>
    </subcellularLocation>
</comment>
<reference evidence="7" key="2">
    <citation type="submission" date="2025-09" db="UniProtKB">
        <authorList>
            <consortium name="Ensembl"/>
        </authorList>
    </citation>
    <scope>IDENTIFICATION</scope>
</reference>
<keyword evidence="4" id="KW-0964">Secreted</keyword>
<dbReference type="Ensembl" id="ENSCCRT00000202624.1">
    <property type="protein sequence ID" value="ENSCCRP00000157880.1"/>
    <property type="gene ID" value="ENSCCRG00000082838.1"/>
</dbReference>
<dbReference type="SUPFAM" id="SSF47266">
    <property type="entry name" value="4-helical cytokines"/>
    <property type="match status" value="1"/>
</dbReference>
<evidence type="ECO:0000256" key="3">
    <source>
        <dbReference type="ARBA" id="ARBA00021421"/>
    </source>
</evidence>
<dbReference type="AlphaFoldDB" id="A0A9J8BXN2"/>